<name>A0AAV6Z5C0_ENGPU</name>
<gene>
    <name evidence="1" type="ORF">GDO81_028523</name>
</gene>
<evidence type="ECO:0000313" key="2">
    <source>
        <dbReference type="Proteomes" id="UP000824782"/>
    </source>
</evidence>
<proteinExistence type="predicted"/>
<accession>A0AAV6Z5C0</accession>
<evidence type="ECO:0000313" key="1">
    <source>
        <dbReference type="EMBL" id="KAG8541656.1"/>
    </source>
</evidence>
<keyword evidence="2" id="KW-1185">Reference proteome</keyword>
<protein>
    <submittedName>
        <fullName evidence="1">Uncharacterized protein</fullName>
    </submittedName>
</protein>
<sequence>MSFNPSITFRAGSSGINFLSARRHINGMGESNNCCRSFSHSSSCASGSLNTATMTEEIFSKNCTCLSSSLASPCRLINAVQSSNASSSFPPGQYQAISAAPFMSTDFLVLPLQWRW</sequence>
<dbReference type="Proteomes" id="UP000824782">
    <property type="component" value="Unassembled WGS sequence"/>
</dbReference>
<dbReference type="AlphaFoldDB" id="A0AAV6Z5C0"/>
<comment type="caution">
    <text evidence="1">The sequence shown here is derived from an EMBL/GenBank/DDBJ whole genome shotgun (WGS) entry which is preliminary data.</text>
</comment>
<dbReference type="EMBL" id="WNYA01006929">
    <property type="protein sequence ID" value="KAG8541656.1"/>
    <property type="molecule type" value="Genomic_DNA"/>
</dbReference>
<reference evidence="1" key="1">
    <citation type="thesis" date="2020" institute="ProQuest LLC" country="789 East Eisenhower Parkway, Ann Arbor, MI, USA">
        <title>Comparative Genomics and Chromosome Evolution.</title>
        <authorList>
            <person name="Mudd A.B."/>
        </authorList>
    </citation>
    <scope>NUCLEOTIDE SEQUENCE</scope>
    <source>
        <strain evidence="1">237g6f4</strain>
        <tissue evidence="1">Blood</tissue>
    </source>
</reference>
<organism evidence="1 2">
    <name type="scientific">Engystomops pustulosus</name>
    <name type="common">Tungara frog</name>
    <name type="synonym">Physalaemus pustulosus</name>
    <dbReference type="NCBI Taxonomy" id="76066"/>
    <lineage>
        <taxon>Eukaryota</taxon>
        <taxon>Metazoa</taxon>
        <taxon>Chordata</taxon>
        <taxon>Craniata</taxon>
        <taxon>Vertebrata</taxon>
        <taxon>Euteleostomi</taxon>
        <taxon>Amphibia</taxon>
        <taxon>Batrachia</taxon>
        <taxon>Anura</taxon>
        <taxon>Neobatrachia</taxon>
        <taxon>Hyloidea</taxon>
        <taxon>Leptodactylidae</taxon>
        <taxon>Leiuperinae</taxon>
        <taxon>Engystomops</taxon>
    </lineage>
</organism>